<proteinExistence type="inferred from homology"/>
<protein>
    <submittedName>
        <fullName evidence="8">Multicopper oxidase-domain-containing protein</fullName>
    </submittedName>
</protein>
<dbReference type="SUPFAM" id="SSF49503">
    <property type="entry name" value="Cupredoxins"/>
    <property type="match status" value="3"/>
</dbReference>
<accession>A0ABQ8QBE2</accession>
<evidence type="ECO:0000313" key="9">
    <source>
        <dbReference type="Proteomes" id="UP001163828"/>
    </source>
</evidence>
<dbReference type="InterPro" id="IPR011706">
    <property type="entry name" value="Cu-oxidase_C"/>
</dbReference>
<dbReference type="Pfam" id="PF07732">
    <property type="entry name" value="Cu-oxidase_3"/>
    <property type="match status" value="1"/>
</dbReference>
<evidence type="ECO:0000259" key="6">
    <source>
        <dbReference type="Pfam" id="PF07731"/>
    </source>
</evidence>
<organism evidence="8 9">
    <name type="scientific">Lentinula boryana</name>
    <dbReference type="NCBI Taxonomy" id="40481"/>
    <lineage>
        <taxon>Eukaryota</taxon>
        <taxon>Fungi</taxon>
        <taxon>Dikarya</taxon>
        <taxon>Basidiomycota</taxon>
        <taxon>Agaricomycotina</taxon>
        <taxon>Agaricomycetes</taxon>
        <taxon>Agaricomycetidae</taxon>
        <taxon>Agaricales</taxon>
        <taxon>Marasmiineae</taxon>
        <taxon>Omphalotaceae</taxon>
        <taxon>Lentinula</taxon>
    </lineage>
</organism>
<dbReference type="InterPro" id="IPR045087">
    <property type="entry name" value="Cu-oxidase_fam"/>
</dbReference>
<feature type="domain" description="Plastocyanin-like" evidence="7">
    <location>
        <begin position="68"/>
        <end position="184"/>
    </location>
</feature>
<evidence type="ECO:0000256" key="1">
    <source>
        <dbReference type="ARBA" id="ARBA00010609"/>
    </source>
</evidence>
<dbReference type="EMBL" id="MU790637">
    <property type="protein sequence ID" value="KAJ3995820.1"/>
    <property type="molecule type" value="Genomic_DNA"/>
</dbReference>
<evidence type="ECO:0000313" key="8">
    <source>
        <dbReference type="EMBL" id="KAJ3995820.1"/>
    </source>
</evidence>
<sequence>MPPAWKYAATLIFLLVVLLYRLNLKLRTPLSAFLAPVETSRFQLSPSSHTLRSEAIRIYDLILEEEVLSPNGVQKTVFTMNGLYPGPTIEARSGDLLVVNVYNRLSEATSLHWHGIRHPAGQNSQDGAAGVTQCPIQPGSNFTYHIHLSSDQYGTFWRALSSARNFSTQLADGLFGALIIHPPDRLAGELRPHQDELRSEGIRRHKRATESSSVLDQVMLIGDWYHRSGKEVSEWYQSLRSHGNEPVPDAILNNGQQAFNCSKSIAQIVCDPRQGRTPVFKLHLQHKNIIRFINPGSLAEIHLSLDSHLLRVVEADGTQIRPVVVKELSIAPGQRYAVEVIRAGNDQTCEFWLRQRVDYEDFKYPSVSHILYSFSMISSYRTGMLLLTLSQTDERLDPLSLQPLDRLARLLPLADNVVMMYVTTMIRTATGNKPFGYVNQTTWKPNLTNPVLARSDFTSSSKELIVPLNVSNTSISPASVVLDIIVNNLEDGPHPFHLHGHHFWPLYTYKAAMGAGSYKWDQPPTLPTTAPALRDTFVIPAKGHAIFRVTFDTPGMWLFHCHVLVHLHSGQYFVVQSCDSDSFFRSGMAMIFDVLSDRIPVEDRKNAADSCS</sequence>
<dbReference type="Pfam" id="PF00394">
    <property type="entry name" value="Cu-oxidase"/>
    <property type="match status" value="1"/>
</dbReference>
<reference evidence="8" key="1">
    <citation type="submission" date="2022-08" db="EMBL/GenBank/DDBJ databases">
        <authorList>
            <consortium name="DOE Joint Genome Institute"/>
            <person name="Min B."/>
            <person name="Riley R."/>
            <person name="Sierra-Patev S."/>
            <person name="Naranjo-Ortiz M."/>
            <person name="Looney B."/>
            <person name="Konkel Z."/>
            <person name="Slot J.C."/>
            <person name="Sakamoto Y."/>
            <person name="Steenwyk J.L."/>
            <person name="Rokas A."/>
            <person name="Carro J."/>
            <person name="Camarero S."/>
            <person name="Ferreira P."/>
            <person name="Molpeceres G."/>
            <person name="Ruiz-Duenas F.J."/>
            <person name="Serrano A."/>
            <person name="Henrissat B."/>
            <person name="Drula E."/>
            <person name="Hughes K.W."/>
            <person name="Mata J.L."/>
            <person name="Ishikawa N.K."/>
            <person name="Vargas-Isla R."/>
            <person name="Ushijima S."/>
            <person name="Smith C.A."/>
            <person name="Ahrendt S."/>
            <person name="Andreopoulos W."/>
            <person name="He G."/>
            <person name="Labutti K."/>
            <person name="Lipzen A."/>
            <person name="Ng V."/>
            <person name="Sandor L."/>
            <person name="Barry K."/>
            <person name="Martinez A.T."/>
            <person name="Xiao Y."/>
            <person name="Gibbons J.G."/>
            <person name="Terashima K."/>
            <person name="Hibbett D.S."/>
            <person name="Grigoriev I.V."/>
        </authorList>
    </citation>
    <scope>NUCLEOTIDE SEQUENCE</scope>
    <source>
        <strain evidence="8">TFB10827</strain>
    </source>
</reference>
<gene>
    <name evidence="8" type="ORF">F5050DRAFT_1572752</name>
</gene>
<dbReference type="PANTHER" id="PTHR11709:SF511">
    <property type="entry name" value="LACCASE"/>
    <property type="match status" value="1"/>
</dbReference>
<dbReference type="Proteomes" id="UP001163828">
    <property type="component" value="Unassembled WGS sequence"/>
</dbReference>
<evidence type="ECO:0000256" key="4">
    <source>
        <dbReference type="ARBA" id="ARBA00023180"/>
    </source>
</evidence>
<keyword evidence="3" id="KW-1015">Disulfide bond</keyword>
<dbReference type="InterPro" id="IPR008972">
    <property type="entry name" value="Cupredoxin"/>
</dbReference>
<dbReference type="Pfam" id="PF07731">
    <property type="entry name" value="Cu-oxidase_2"/>
    <property type="match status" value="1"/>
</dbReference>
<evidence type="ECO:0000256" key="2">
    <source>
        <dbReference type="ARBA" id="ARBA00023008"/>
    </source>
</evidence>
<keyword evidence="4" id="KW-0325">Glycoprotein</keyword>
<dbReference type="InterPro" id="IPR001117">
    <property type="entry name" value="Cu-oxidase_2nd"/>
</dbReference>
<keyword evidence="2" id="KW-0186">Copper</keyword>
<keyword evidence="9" id="KW-1185">Reference proteome</keyword>
<dbReference type="PANTHER" id="PTHR11709">
    <property type="entry name" value="MULTI-COPPER OXIDASE"/>
    <property type="match status" value="1"/>
</dbReference>
<evidence type="ECO:0000256" key="3">
    <source>
        <dbReference type="ARBA" id="ARBA00023157"/>
    </source>
</evidence>
<name>A0ABQ8QBE2_9AGAR</name>
<dbReference type="Gene3D" id="2.60.40.420">
    <property type="entry name" value="Cupredoxins - blue copper proteins"/>
    <property type="match status" value="3"/>
</dbReference>
<comment type="similarity">
    <text evidence="1">Belongs to the multicopper oxidase family.</text>
</comment>
<feature type="domain" description="Plastocyanin-like" evidence="6">
    <location>
        <begin position="478"/>
        <end position="576"/>
    </location>
</feature>
<feature type="domain" description="Plastocyanin-like" evidence="5">
    <location>
        <begin position="217"/>
        <end position="370"/>
    </location>
</feature>
<comment type="caution">
    <text evidence="8">The sequence shown here is derived from an EMBL/GenBank/DDBJ whole genome shotgun (WGS) entry which is preliminary data.</text>
</comment>
<dbReference type="InterPro" id="IPR011707">
    <property type="entry name" value="Cu-oxidase-like_N"/>
</dbReference>
<evidence type="ECO:0000259" key="5">
    <source>
        <dbReference type="Pfam" id="PF00394"/>
    </source>
</evidence>
<evidence type="ECO:0000259" key="7">
    <source>
        <dbReference type="Pfam" id="PF07732"/>
    </source>
</evidence>